<dbReference type="Proteomes" id="UP001153678">
    <property type="component" value="Unassembled WGS sequence"/>
</dbReference>
<evidence type="ECO:0000256" key="13">
    <source>
        <dbReference type="ARBA" id="ARBA00022989"/>
    </source>
</evidence>
<dbReference type="PANTHER" id="PTHR10903:SF135">
    <property type="entry name" value="TRANSLOCASE OF CHLOROPLAST 120, CHLOROPLASTIC-RELATED"/>
    <property type="match status" value="1"/>
</dbReference>
<keyword evidence="12" id="KW-0653">Protein transport</keyword>
<evidence type="ECO:0000256" key="12">
    <source>
        <dbReference type="ARBA" id="ARBA00022927"/>
    </source>
</evidence>
<dbReference type="SUPFAM" id="SSF51294">
    <property type="entry name" value="Hedgehog/intein (Hint) domain"/>
    <property type="match status" value="1"/>
</dbReference>
<dbReference type="Pfam" id="PF04548">
    <property type="entry name" value="AIG1"/>
    <property type="match status" value="1"/>
</dbReference>
<dbReference type="Gene3D" id="3.40.50.300">
    <property type="entry name" value="P-loop containing nucleotide triphosphate hydrolases"/>
    <property type="match status" value="1"/>
</dbReference>
<keyword evidence="3" id="KW-0813">Transport</keyword>
<keyword evidence="19" id="KW-1185">Reference proteome</keyword>
<accession>A0A9W4SGK6</accession>
<comment type="caution">
    <text evidence="18">The sequence shown here is derived from an EMBL/GenBank/DDBJ whole genome shotgun (WGS) entry which is preliminary data.</text>
</comment>
<dbReference type="GO" id="GO:0015031">
    <property type="term" value="P:protein transport"/>
    <property type="evidence" value="ECO:0007669"/>
    <property type="project" value="UniProtKB-KW"/>
</dbReference>
<evidence type="ECO:0000256" key="1">
    <source>
        <dbReference type="ARBA" id="ARBA00001946"/>
    </source>
</evidence>
<evidence type="ECO:0000256" key="11">
    <source>
        <dbReference type="ARBA" id="ARBA00022842"/>
    </source>
</evidence>
<evidence type="ECO:0000256" key="5">
    <source>
        <dbReference type="ARBA" id="ARBA00022640"/>
    </source>
</evidence>
<dbReference type="GO" id="GO:0016540">
    <property type="term" value="P:protein autoprocessing"/>
    <property type="evidence" value="ECO:0007669"/>
    <property type="project" value="InterPro"/>
</dbReference>
<proteinExistence type="predicted"/>
<dbReference type="SUPFAM" id="SSF52540">
    <property type="entry name" value="P-loop containing nucleoside triphosphate hydrolases"/>
    <property type="match status" value="1"/>
</dbReference>
<dbReference type="InterPro" id="IPR027417">
    <property type="entry name" value="P-loop_NTPase"/>
</dbReference>
<dbReference type="GO" id="GO:0016787">
    <property type="term" value="F:hydrolase activity"/>
    <property type="evidence" value="ECO:0007669"/>
    <property type="project" value="UniProtKB-KW"/>
</dbReference>
<keyword evidence="10" id="KW-1002">Plastid outer membrane</keyword>
<dbReference type="InterPro" id="IPR001767">
    <property type="entry name" value="Hedgehog_Hint"/>
</dbReference>
<dbReference type="InterPro" id="IPR003587">
    <property type="entry name" value="Hint_dom_N"/>
</dbReference>
<dbReference type="InterPro" id="IPR036844">
    <property type="entry name" value="Hint_dom_sf"/>
</dbReference>
<dbReference type="GO" id="GO:0016020">
    <property type="term" value="C:membrane"/>
    <property type="evidence" value="ECO:0007669"/>
    <property type="project" value="UniProtKB-SubCell"/>
</dbReference>
<evidence type="ECO:0000256" key="4">
    <source>
        <dbReference type="ARBA" id="ARBA00022528"/>
    </source>
</evidence>
<evidence type="ECO:0000256" key="15">
    <source>
        <dbReference type="ARBA" id="ARBA00023136"/>
    </source>
</evidence>
<evidence type="ECO:0000256" key="7">
    <source>
        <dbReference type="ARBA" id="ARBA00022723"/>
    </source>
</evidence>
<dbReference type="InterPro" id="IPR006703">
    <property type="entry name" value="G_AIG1"/>
</dbReference>
<dbReference type="PROSITE" id="PS51720">
    <property type="entry name" value="G_AIG1"/>
    <property type="match status" value="1"/>
</dbReference>
<protein>
    <submittedName>
        <fullName evidence="18">18822_t:CDS:1</fullName>
    </submittedName>
</protein>
<evidence type="ECO:0000313" key="19">
    <source>
        <dbReference type="Proteomes" id="UP001153678"/>
    </source>
</evidence>
<dbReference type="SMART" id="SM00306">
    <property type="entry name" value="HintN"/>
    <property type="match status" value="1"/>
</dbReference>
<keyword evidence="5" id="KW-0934">Plastid</keyword>
<evidence type="ECO:0000256" key="10">
    <source>
        <dbReference type="ARBA" id="ARBA00022805"/>
    </source>
</evidence>
<evidence type="ECO:0000256" key="14">
    <source>
        <dbReference type="ARBA" id="ARBA00023134"/>
    </source>
</evidence>
<comment type="cofactor">
    <cofactor evidence="1">
        <name>Mg(2+)</name>
        <dbReference type="ChEBI" id="CHEBI:18420"/>
    </cofactor>
</comment>
<evidence type="ECO:0000313" key="18">
    <source>
        <dbReference type="EMBL" id="CAI2168686.1"/>
    </source>
</evidence>
<evidence type="ECO:0000256" key="3">
    <source>
        <dbReference type="ARBA" id="ARBA00022448"/>
    </source>
</evidence>
<dbReference type="PANTHER" id="PTHR10903">
    <property type="entry name" value="GTPASE, IMAP FAMILY MEMBER-RELATED"/>
    <property type="match status" value="1"/>
</dbReference>
<dbReference type="EMBL" id="CAMKVN010000510">
    <property type="protein sequence ID" value="CAI2168686.1"/>
    <property type="molecule type" value="Genomic_DNA"/>
</dbReference>
<reference evidence="18" key="1">
    <citation type="submission" date="2022-08" db="EMBL/GenBank/DDBJ databases">
        <authorList>
            <person name="Kallberg Y."/>
            <person name="Tangrot J."/>
            <person name="Rosling A."/>
        </authorList>
    </citation>
    <scope>NUCLEOTIDE SEQUENCE</scope>
    <source>
        <strain evidence="18">Wild A</strain>
    </source>
</reference>
<keyword evidence="6" id="KW-0812">Transmembrane</keyword>
<name>A0A9W4SGK6_9GLOM</name>
<evidence type="ECO:0000256" key="9">
    <source>
        <dbReference type="ARBA" id="ARBA00022801"/>
    </source>
</evidence>
<dbReference type="InterPro" id="IPR045058">
    <property type="entry name" value="GIMA/IAN/Toc"/>
</dbReference>
<keyword evidence="9" id="KW-0378">Hydrolase</keyword>
<keyword evidence="4" id="KW-0150">Chloroplast</keyword>
<dbReference type="GO" id="GO:0046872">
    <property type="term" value="F:metal ion binding"/>
    <property type="evidence" value="ECO:0007669"/>
    <property type="project" value="UniProtKB-KW"/>
</dbReference>
<feature type="domain" description="AIG1-type G" evidence="17">
    <location>
        <begin position="2"/>
        <end position="220"/>
    </location>
</feature>
<evidence type="ECO:0000256" key="16">
    <source>
        <dbReference type="ARBA" id="ARBA00024013"/>
    </source>
</evidence>
<organism evidence="18 19">
    <name type="scientific">Funneliformis geosporum</name>
    <dbReference type="NCBI Taxonomy" id="1117311"/>
    <lineage>
        <taxon>Eukaryota</taxon>
        <taxon>Fungi</taxon>
        <taxon>Fungi incertae sedis</taxon>
        <taxon>Mucoromycota</taxon>
        <taxon>Glomeromycotina</taxon>
        <taxon>Glomeromycetes</taxon>
        <taxon>Glomerales</taxon>
        <taxon>Glomeraceae</taxon>
        <taxon>Funneliformis</taxon>
    </lineage>
</organism>
<evidence type="ECO:0000256" key="2">
    <source>
        <dbReference type="ARBA" id="ARBA00004167"/>
    </source>
</evidence>
<sequence>MSNYPAILLIGKTGVGKSTLGNLLLGRDEFIVSDSAVSLTQVCQNALTEINKKTYNVVDTHGFFDTNRKNQEIFKEITHVILQCADGIQAILFVIEATRFTKEQKDTIDHIINFLGEDSLKNMIAVFTKCRKAPTINPDQLLNSFSQEEKNFLDRIGNRFTISPNLDIFEPNDPIFVHHMTNLKEYITNFPDFYTISRERKLLEIQEMEHRTREKYEKPKRAEREQRFMQENQREGANAELSIINGLVLDREGCFAADSKVTLLNDKVTKISELVIGDHVCCGFENGKQVFSEVFLMIHADPNAVTEFQSIDFVKQDGSQGKLHITPEHHIFVNNGETDFARNVTPNKTKLFVSGGEKLFSVSPTRVTKERRKGYYGPLTRSGTILVDEVLCSCYASAPPYQDLLNFVLVPLRMYTKIFPSNYLGKEIHPYVKFLNKGRWIIEYLDNSRKISF</sequence>
<comment type="subcellular location">
    <subcellularLocation>
        <location evidence="2">Membrane</location>
        <topology evidence="2">Single-pass membrane protein</topology>
    </subcellularLocation>
    <subcellularLocation>
        <location evidence="16">Plastid</location>
        <location evidence="16">Chloroplast outer membrane</location>
    </subcellularLocation>
</comment>
<keyword evidence="15" id="KW-0472">Membrane</keyword>
<keyword evidence="14" id="KW-0342">GTP-binding</keyword>
<dbReference type="GO" id="GO:0005525">
    <property type="term" value="F:GTP binding"/>
    <property type="evidence" value="ECO:0007669"/>
    <property type="project" value="UniProtKB-KW"/>
</dbReference>
<keyword evidence="13" id="KW-1133">Transmembrane helix</keyword>
<gene>
    <name evidence="18" type="ORF">FWILDA_LOCUS3705</name>
</gene>
<dbReference type="Gene3D" id="2.170.16.10">
    <property type="entry name" value="Hedgehog/Intein (Hint) domain"/>
    <property type="match status" value="1"/>
</dbReference>
<dbReference type="Pfam" id="PF01079">
    <property type="entry name" value="Hint"/>
    <property type="match status" value="1"/>
</dbReference>
<dbReference type="OrthoDB" id="8954335at2759"/>
<keyword evidence="11" id="KW-0460">Magnesium</keyword>
<evidence type="ECO:0000256" key="6">
    <source>
        <dbReference type="ARBA" id="ARBA00022692"/>
    </source>
</evidence>
<keyword evidence="8" id="KW-0547">Nucleotide-binding</keyword>
<evidence type="ECO:0000256" key="8">
    <source>
        <dbReference type="ARBA" id="ARBA00022741"/>
    </source>
</evidence>
<evidence type="ECO:0000259" key="17">
    <source>
        <dbReference type="PROSITE" id="PS51720"/>
    </source>
</evidence>
<dbReference type="AlphaFoldDB" id="A0A9W4SGK6"/>
<dbReference type="CDD" id="cd00081">
    <property type="entry name" value="Hint"/>
    <property type="match status" value="1"/>
</dbReference>
<keyword evidence="7" id="KW-0479">Metal-binding</keyword>